<evidence type="ECO:0000313" key="1">
    <source>
        <dbReference type="EMBL" id="CDW79130.1"/>
    </source>
</evidence>
<dbReference type="Proteomes" id="UP000039865">
    <property type="component" value="Unassembled WGS sequence"/>
</dbReference>
<name>A0A078AA34_STYLE</name>
<proteinExistence type="predicted"/>
<dbReference type="AlphaFoldDB" id="A0A078AA34"/>
<sequence length="266" mass="31670">MTELAKCLIFPYYIAKAQPLKLRDTEIFDFCQKEPSYAISKDYDLQVIKKLSKQFRCTVNDLITNIFLEAYSFYSWDYKTYKPYIFKSCIAINFRKPLRQKADMTFFNNLIVPETSMLMPMYYEDDTTDRDQLFRKLMLKNQAIFTQLKNNTDYRAILFGSQVMSYFLPTPMIPKISPAILEPSRRTFSNICGPAKPYQIGGVYTKRMHFRDSIIGRNASVNYFSHNGIFRVSMYVNQIDYDVKKQIEIFEKQLDYWIDKYCEQIY</sequence>
<evidence type="ECO:0000313" key="2">
    <source>
        <dbReference type="Proteomes" id="UP000039865"/>
    </source>
</evidence>
<keyword evidence="2" id="KW-1185">Reference proteome</keyword>
<reference evidence="1 2" key="1">
    <citation type="submission" date="2014-06" db="EMBL/GenBank/DDBJ databases">
        <authorList>
            <person name="Swart Estienne"/>
        </authorList>
    </citation>
    <scope>NUCLEOTIDE SEQUENCE [LARGE SCALE GENOMIC DNA]</scope>
    <source>
        <strain evidence="1 2">130c</strain>
    </source>
</reference>
<dbReference type="EMBL" id="CCKQ01007722">
    <property type="protein sequence ID" value="CDW79130.1"/>
    <property type="molecule type" value="Genomic_DNA"/>
</dbReference>
<dbReference type="OrthoDB" id="6260732at2759"/>
<accession>A0A078AA34</accession>
<gene>
    <name evidence="1" type="primary">Contig4307.g4611</name>
    <name evidence="1" type="ORF">STYLEM_8116</name>
</gene>
<protein>
    <submittedName>
        <fullName evidence="1">Uncharacterized protein</fullName>
    </submittedName>
</protein>
<organism evidence="1 2">
    <name type="scientific">Stylonychia lemnae</name>
    <name type="common">Ciliate</name>
    <dbReference type="NCBI Taxonomy" id="5949"/>
    <lineage>
        <taxon>Eukaryota</taxon>
        <taxon>Sar</taxon>
        <taxon>Alveolata</taxon>
        <taxon>Ciliophora</taxon>
        <taxon>Intramacronucleata</taxon>
        <taxon>Spirotrichea</taxon>
        <taxon>Stichotrichia</taxon>
        <taxon>Sporadotrichida</taxon>
        <taxon>Oxytrichidae</taxon>
        <taxon>Stylonychinae</taxon>
        <taxon>Stylonychia</taxon>
    </lineage>
</organism>
<dbReference type="InParanoid" id="A0A078AA34"/>